<feature type="transmembrane region" description="Helical" evidence="2">
    <location>
        <begin position="12"/>
        <end position="31"/>
    </location>
</feature>
<feature type="region of interest" description="Disordered" evidence="1">
    <location>
        <begin position="47"/>
        <end position="68"/>
    </location>
</feature>
<gene>
    <name evidence="3" type="ORF">EX30DRAFT_230968</name>
</gene>
<evidence type="ECO:0000256" key="1">
    <source>
        <dbReference type="SAM" id="MobiDB-lite"/>
    </source>
</evidence>
<keyword evidence="2" id="KW-0812">Transmembrane</keyword>
<keyword evidence="2" id="KW-1133">Transmembrane helix</keyword>
<dbReference type="EMBL" id="ML220169">
    <property type="protein sequence ID" value="TGZ76689.1"/>
    <property type="molecule type" value="Genomic_DNA"/>
</dbReference>
<proteinExistence type="predicted"/>
<reference evidence="3 4" key="1">
    <citation type="submission" date="2019-04" db="EMBL/GenBank/DDBJ databases">
        <title>Comparative genomics and transcriptomics to analyze fruiting body development in filamentous ascomycetes.</title>
        <authorList>
            <consortium name="DOE Joint Genome Institute"/>
            <person name="Lutkenhaus R."/>
            <person name="Traeger S."/>
            <person name="Breuer J."/>
            <person name="Kuo A."/>
            <person name="Lipzen A."/>
            <person name="Pangilinan J."/>
            <person name="Dilworth D."/>
            <person name="Sandor L."/>
            <person name="Poggeler S."/>
            <person name="Barry K."/>
            <person name="Grigoriev I.V."/>
            <person name="Nowrousian M."/>
        </authorList>
    </citation>
    <scope>NUCLEOTIDE SEQUENCE [LARGE SCALE GENOMIC DNA]</scope>
    <source>
        <strain evidence="3 4">CBS 389.68</strain>
    </source>
</reference>
<evidence type="ECO:0000313" key="3">
    <source>
        <dbReference type="EMBL" id="TGZ76689.1"/>
    </source>
</evidence>
<keyword evidence="2" id="KW-0472">Membrane</keyword>
<sequence>MAVGPRDLNTFLLINGWFFSVIFLCMCLITLSTSPLPLYSATVIPAGDNRPSPSNLTTPKRLPPLLLPSPTSTSTECLKLPTKLTFIDLPQNDHQETPLPQQRDLLRSLHCHLQQLRHPSATHNSRRGCHFRAGLPYNHTRSLHTPPLQENRQIQAHLRHSRETADLDALPRCARRAVLHRLPQPDGYRVEYSSRFPCFLECSEGELTIPHSCREFEIGD</sequence>
<evidence type="ECO:0000313" key="4">
    <source>
        <dbReference type="Proteomes" id="UP000298138"/>
    </source>
</evidence>
<keyword evidence="4" id="KW-1185">Reference proteome</keyword>
<organism evidence="3 4">
    <name type="scientific">Ascodesmis nigricans</name>
    <dbReference type="NCBI Taxonomy" id="341454"/>
    <lineage>
        <taxon>Eukaryota</taxon>
        <taxon>Fungi</taxon>
        <taxon>Dikarya</taxon>
        <taxon>Ascomycota</taxon>
        <taxon>Pezizomycotina</taxon>
        <taxon>Pezizomycetes</taxon>
        <taxon>Pezizales</taxon>
        <taxon>Ascodesmidaceae</taxon>
        <taxon>Ascodesmis</taxon>
    </lineage>
</organism>
<dbReference type="Proteomes" id="UP000298138">
    <property type="component" value="Unassembled WGS sequence"/>
</dbReference>
<protein>
    <submittedName>
        <fullName evidence="3">Uncharacterized protein</fullName>
    </submittedName>
</protein>
<name>A0A4S2MNA9_9PEZI</name>
<accession>A0A4S2MNA9</accession>
<evidence type="ECO:0000256" key="2">
    <source>
        <dbReference type="SAM" id="Phobius"/>
    </source>
</evidence>
<dbReference type="AlphaFoldDB" id="A0A4S2MNA9"/>
<dbReference type="InParanoid" id="A0A4S2MNA9"/>